<dbReference type="SUPFAM" id="SSF50494">
    <property type="entry name" value="Trypsin-like serine proteases"/>
    <property type="match status" value="1"/>
</dbReference>
<protein>
    <recommendedName>
        <fullName evidence="2">Peptidase S1 domain-containing protein</fullName>
    </recommendedName>
</protein>
<organism evidence="3 4">
    <name type="scientific">Lawsonella clevelandensis</name>
    <dbReference type="NCBI Taxonomy" id="1528099"/>
    <lineage>
        <taxon>Bacteria</taxon>
        <taxon>Bacillati</taxon>
        <taxon>Actinomycetota</taxon>
        <taxon>Actinomycetes</taxon>
        <taxon>Mycobacteriales</taxon>
        <taxon>Lawsonellaceae</taxon>
        <taxon>Lawsonella</taxon>
    </lineage>
</organism>
<name>A0A2W5IDH3_9ACTN</name>
<dbReference type="AlphaFoldDB" id="A0A2W5IDH3"/>
<evidence type="ECO:0000313" key="4">
    <source>
        <dbReference type="Proteomes" id="UP000248606"/>
    </source>
</evidence>
<evidence type="ECO:0000256" key="1">
    <source>
        <dbReference type="SAM" id="SignalP"/>
    </source>
</evidence>
<dbReference type="GO" id="GO:0004252">
    <property type="term" value="F:serine-type endopeptidase activity"/>
    <property type="evidence" value="ECO:0007669"/>
    <property type="project" value="InterPro"/>
</dbReference>
<accession>A0A2W5IDH3</accession>
<dbReference type="GO" id="GO:0006508">
    <property type="term" value="P:proteolysis"/>
    <property type="evidence" value="ECO:0007669"/>
    <property type="project" value="InterPro"/>
</dbReference>
<keyword evidence="1" id="KW-0732">Signal</keyword>
<dbReference type="PROSITE" id="PS00134">
    <property type="entry name" value="TRYPSIN_HIS"/>
    <property type="match status" value="1"/>
</dbReference>
<dbReference type="RefSeq" id="WP_290595889.1">
    <property type="nucleotide sequence ID" value="NZ_CAKZIO010000004.1"/>
</dbReference>
<dbReference type="Gene3D" id="2.40.10.10">
    <property type="entry name" value="Trypsin-like serine proteases"/>
    <property type="match status" value="2"/>
</dbReference>
<proteinExistence type="predicted"/>
<feature type="signal peptide" evidence="1">
    <location>
        <begin position="1"/>
        <end position="25"/>
    </location>
</feature>
<dbReference type="InterPro" id="IPR009003">
    <property type="entry name" value="Peptidase_S1_PA"/>
</dbReference>
<sequence length="225" mass="23724">MRIAKATFALACALAAIAAPTAAYAVPQNTVIMPGDTIKAKYLVATSTCTAAAPVRDNHGGLYLLTAGHCVNGKLGEIVGQPIYHNQKLIGHVRSAQFEIADYAVIKLQSNVKVGHNDVPHFAYLGQVSPDSQICFHGTKSGVRCGKVNRENEITYMRGAFVPGIVIGTSATLRSISGDSGSAVYTDKGVIGILSGGRDGITTYVPIESIYSRASRTIPGFRITD</sequence>
<dbReference type="InterPro" id="IPR018114">
    <property type="entry name" value="TRYPSIN_HIS"/>
</dbReference>
<gene>
    <name evidence="3" type="ORF">DI579_04435</name>
</gene>
<evidence type="ECO:0000313" key="3">
    <source>
        <dbReference type="EMBL" id="PZP89143.1"/>
    </source>
</evidence>
<dbReference type="InterPro" id="IPR043504">
    <property type="entry name" value="Peptidase_S1_PA_chymotrypsin"/>
</dbReference>
<feature type="domain" description="Peptidase S1" evidence="2">
    <location>
        <begin position="63"/>
        <end position="200"/>
    </location>
</feature>
<comment type="caution">
    <text evidence="3">The sequence shown here is derived from an EMBL/GenBank/DDBJ whole genome shotgun (WGS) entry which is preliminary data.</text>
</comment>
<dbReference type="Proteomes" id="UP000248606">
    <property type="component" value="Unassembled WGS sequence"/>
</dbReference>
<reference evidence="3 4" key="1">
    <citation type="submission" date="2017-08" db="EMBL/GenBank/DDBJ databases">
        <title>Infants hospitalized years apart are colonized by the same room-sourced microbial strains.</title>
        <authorList>
            <person name="Brooks B."/>
            <person name="Olm M.R."/>
            <person name="Firek B.A."/>
            <person name="Baker R."/>
            <person name="Thomas B.C."/>
            <person name="Morowitz M.J."/>
            <person name="Banfield J.F."/>
        </authorList>
    </citation>
    <scope>NUCLEOTIDE SEQUENCE [LARGE SCALE GENOMIC DNA]</scope>
    <source>
        <strain evidence="3">S2_006_000_R1_57</strain>
    </source>
</reference>
<evidence type="ECO:0000259" key="2">
    <source>
        <dbReference type="Pfam" id="PF00089"/>
    </source>
</evidence>
<dbReference type="Pfam" id="PF00089">
    <property type="entry name" value="Trypsin"/>
    <property type="match status" value="1"/>
</dbReference>
<feature type="chain" id="PRO_5016066608" description="Peptidase S1 domain-containing protein" evidence="1">
    <location>
        <begin position="26"/>
        <end position="225"/>
    </location>
</feature>
<dbReference type="EMBL" id="QFOZ01000004">
    <property type="protein sequence ID" value="PZP89143.1"/>
    <property type="molecule type" value="Genomic_DNA"/>
</dbReference>
<dbReference type="InterPro" id="IPR001254">
    <property type="entry name" value="Trypsin_dom"/>
</dbReference>